<gene>
    <name evidence="2" type="ORF">PMIN01_09236</name>
</gene>
<dbReference type="EMBL" id="WJXW01000010">
    <property type="protein sequence ID" value="KAF9732378.1"/>
    <property type="molecule type" value="Genomic_DNA"/>
</dbReference>
<evidence type="ECO:0000313" key="2">
    <source>
        <dbReference type="EMBL" id="KAF9732378.1"/>
    </source>
</evidence>
<keyword evidence="3" id="KW-1185">Reference proteome</keyword>
<dbReference type="Gene3D" id="3.90.550.20">
    <property type="match status" value="1"/>
</dbReference>
<evidence type="ECO:0008006" key="4">
    <source>
        <dbReference type="Google" id="ProtNLM"/>
    </source>
</evidence>
<dbReference type="PANTHER" id="PTHR46830">
    <property type="entry name" value="TRANSFERASE, PUTATIVE-RELATED"/>
    <property type="match status" value="1"/>
</dbReference>
<comment type="caution">
    <text evidence="2">The sequence shown here is derived from an EMBL/GenBank/DDBJ whole genome shotgun (WGS) entry which is preliminary data.</text>
</comment>
<comment type="similarity">
    <text evidence="1">Belongs to the glycosyltransferase 32 family.</text>
</comment>
<dbReference type="InterPro" id="IPR029044">
    <property type="entry name" value="Nucleotide-diphossugar_trans"/>
</dbReference>
<name>A0A9P6GBT2_9PLEO</name>
<accession>A0A9P6GBT2</accession>
<evidence type="ECO:0000313" key="3">
    <source>
        <dbReference type="Proteomes" id="UP000756921"/>
    </source>
</evidence>
<dbReference type="SUPFAM" id="SSF53448">
    <property type="entry name" value="Nucleotide-diphospho-sugar transferases"/>
    <property type="match status" value="1"/>
</dbReference>
<dbReference type="AlphaFoldDB" id="A0A9P6GBT2"/>
<sequence>MNSSKLLSKWPLSFVAFAATLSFCILLFRPTAFPQRYHEYIPHLPSARTLDIPNIVHYTYLKKDADSILQFTFQDYLSVYGANLLFKPEAIYLHTDHNDSYIATAAREGNTWTRAVLTQFPSVLRINHVDVPTTANDKTIKNIEAKSDFVRWEQMLAFGGIYMDWDVLPLRDVAALRRLGFRNVVGRQPGGAVNSGLALCAKGSRLAYLMARDGPRVFDGGWSTHAVELITHLSDRLVGVDNEVLILDEKAWAPTSWMADSFDRLYKPHDDATPFGDEVVGQDREQDAVERWNAKPDFGKVDRNAWEMDFSPTYLLHAFKSREHKKEGWYEGWKGVTVEYVMRRNSNFARAAYPLVKRMVDEGLVQETNDEV</sequence>
<proteinExistence type="inferred from homology"/>
<dbReference type="InterPro" id="IPR007577">
    <property type="entry name" value="GlycoTrfase_DXD_sugar-bd_CS"/>
</dbReference>
<organism evidence="2 3">
    <name type="scientific">Paraphaeosphaeria minitans</name>
    <dbReference type="NCBI Taxonomy" id="565426"/>
    <lineage>
        <taxon>Eukaryota</taxon>
        <taxon>Fungi</taxon>
        <taxon>Dikarya</taxon>
        <taxon>Ascomycota</taxon>
        <taxon>Pezizomycotina</taxon>
        <taxon>Dothideomycetes</taxon>
        <taxon>Pleosporomycetidae</taxon>
        <taxon>Pleosporales</taxon>
        <taxon>Massarineae</taxon>
        <taxon>Didymosphaeriaceae</taxon>
        <taxon>Paraphaeosphaeria</taxon>
    </lineage>
</organism>
<protein>
    <recommendedName>
        <fullName evidence="4">Glycosyltransferase family 32 protein</fullName>
    </recommendedName>
</protein>
<reference evidence="2" key="1">
    <citation type="journal article" date="2020" name="Mol. Plant Microbe Interact.">
        <title>Genome Sequence of the Biocontrol Agent Coniothyrium minitans strain Conio (IMI 134523).</title>
        <authorList>
            <person name="Patel D."/>
            <person name="Shittu T.A."/>
            <person name="Baroncelli R."/>
            <person name="Muthumeenakshi S."/>
            <person name="Osborne T.H."/>
            <person name="Janganan T.K."/>
            <person name="Sreenivasaprasad S."/>
        </authorList>
    </citation>
    <scope>NUCLEOTIDE SEQUENCE</scope>
    <source>
        <strain evidence="2">Conio</strain>
    </source>
</reference>
<dbReference type="GO" id="GO:1901135">
    <property type="term" value="P:carbohydrate derivative metabolic process"/>
    <property type="evidence" value="ECO:0007669"/>
    <property type="project" value="UniProtKB-ARBA"/>
</dbReference>
<dbReference type="Pfam" id="PF04488">
    <property type="entry name" value="Gly_transf_sug"/>
    <property type="match status" value="1"/>
</dbReference>
<evidence type="ECO:0000256" key="1">
    <source>
        <dbReference type="ARBA" id="ARBA00009003"/>
    </source>
</evidence>
<dbReference type="Proteomes" id="UP000756921">
    <property type="component" value="Unassembled WGS sequence"/>
</dbReference>
<dbReference type="PANTHER" id="PTHR46830:SF2">
    <property type="entry name" value="ALPHA-1,4-N-ACETYLGLUCOSAMINYLTRANSFERASE"/>
    <property type="match status" value="1"/>
</dbReference>
<dbReference type="OrthoDB" id="409543at2759"/>